<feature type="region of interest" description="Disordered" evidence="2">
    <location>
        <begin position="1"/>
        <end position="22"/>
    </location>
</feature>
<gene>
    <name evidence="3" type="ORF">PNOK_0929600</name>
</gene>
<dbReference type="PANTHER" id="PTHR42877:SF7">
    <property type="entry name" value="FLAVIN-BINDING MONOOXYGENASE-RELATED"/>
    <property type="match status" value="1"/>
</dbReference>
<dbReference type="PANTHER" id="PTHR42877">
    <property type="entry name" value="L-ORNITHINE N(5)-MONOOXYGENASE-RELATED"/>
    <property type="match status" value="1"/>
</dbReference>
<evidence type="ECO:0000256" key="2">
    <source>
        <dbReference type="SAM" id="MobiDB-lite"/>
    </source>
</evidence>
<dbReference type="Proteomes" id="UP000217199">
    <property type="component" value="Unassembled WGS sequence"/>
</dbReference>
<accession>A0A286U7J2</accession>
<dbReference type="Gene3D" id="3.50.50.60">
    <property type="entry name" value="FAD/NAD(P)-binding domain"/>
    <property type="match status" value="3"/>
</dbReference>
<reference evidence="3 4" key="1">
    <citation type="journal article" date="2017" name="Mol. Ecol.">
        <title>Comparative and population genomic landscape of Phellinus noxius: A hypervariable fungus causing root rot in trees.</title>
        <authorList>
            <person name="Chung C.L."/>
            <person name="Lee T.J."/>
            <person name="Akiba M."/>
            <person name="Lee H.H."/>
            <person name="Kuo T.H."/>
            <person name="Liu D."/>
            <person name="Ke H.M."/>
            <person name="Yokoi T."/>
            <person name="Roa M.B."/>
            <person name="Lu M.J."/>
            <person name="Chang Y.Y."/>
            <person name="Ann P.J."/>
            <person name="Tsai J.N."/>
            <person name="Chen C.Y."/>
            <person name="Tzean S.S."/>
            <person name="Ota Y."/>
            <person name="Hattori T."/>
            <person name="Sahashi N."/>
            <person name="Liou R.F."/>
            <person name="Kikuchi T."/>
            <person name="Tsai I.J."/>
        </authorList>
    </citation>
    <scope>NUCLEOTIDE SEQUENCE [LARGE SCALE GENOMIC DNA]</scope>
    <source>
        <strain evidence="3 4">FFPRI411160</strain>
    </source>
</reference>
<keyword evidence="4" id="KW-1185">Reference proteome</keyword>
<protein>
    <submittedName>
        <fullName evidence="3">FAD NAD-binding domain-containing</fullName>
    </submittedName>
</protein>
<dbReference type="EMBL" id="NBII01000010">
    <property type="protein sequence ID" value="PAV15532.1"/>
    <property type="molecule type" value="Genomic_DNA"/>
</dbReference>
<evidence type="ECO:0000313" key="4">
    <source>
        <dbReference type="Proteomes" id="UP000217199"/>
    </source>
</evidence>
<sequence>MSYTGGNTSAGRPFGTPTSESTNEFTLLNDSIDDDRPYKVVVLGAGLSGILAGIRFRQRMKNIELIIYEKNSGVGGTWYSNKYPGIACDVPAHCYQFTFEEKSDWSAFYSPGPEIREDTERIVRKYQLMPYIKLNHELKHARHKPLLAEYRWDWPDIEGLKGFKGELIHTADWKTDESGWWQSSIANWKDKVVGVIGAGSTTTQVVPTLQPHVKHLYNYVRGKTWLSPPFMVDKISELLNNDPDKGNYTFSETDKEKLKDPYFFKRFRRELEQGMQVKGTELQLTTQHAFEDHMRGKLKKKPWILDHLMPSFSVTCRRLTPGPGYLEAIQEDNVDFVPMLIKRITETGIELVDGTHHSLDIIVCATGYDTSFLFPFEVVGRDGISLRKRYTPHPESYLSLCTDGFPNWFMINGPNSCFGAGSLILVMEKQVDYAVEVAKKMQRERLKSIEPKLEAVKDFDDYIEAYFKTTVFSEGCSSWYKLGKSSGRIVGLWPGSSLHAVKAFKYPRWEDYNYENLENDHRNRFYWLGDGSTHNEKHMTGDRAWYLNPEEIDYPPVPSTEPIMRFDDMYLDGSESIILIWII</sequence>
<dbReference type="OrthoDB" id="74360at2759"/>
<proteinExistence type="inferred from homology"/>
<comment type="similarity">
    <text evidence="1">Belongs to the FAD-binding monooxygenase family.</text>
</comment>
<dbReference type="STRING" id="2282107.A0A286U7J2"/>
<evidence type="ECO:0000313" key="3">
    <source>
        <dbReference type="EMBL" id="PAV15532.1"/>
    </source>
</evidence>
<dbReference type="SUPFAM" id="SSF51905">
    <property type="entry name" value="FAD/NAD(P)-binding domain"/>
    <property type="match status" value="1"/>
</dbReference>
<organism evidence="3 4">
    <name type="scientific">Pyrrhoderma noxium</name>
    <dbReference type="NCBI Taxonomy" id="2282107"/>
    <lineage>
        <taxon>Eukaryota</taxon>
        <taxon>Fungi</taxon>
        <taxon>Dikarya</taxon>
        <taxon>Basidiomycota</taxon>
        <taxon>Agaricomycotina</taxon>
        <taxon>Agaricomycetes</taxon>
        <taxon>Hymenochaetales</taxon>
        <taxon>Hymenochaetaceae</taxon>
        <taxon>Pyrrhoderma</taxon>
    </lineage>
</organism>
<comment type="caution">
    <text evidence="3">The sequence shown here is derived from an EMBL/GenBank/DDBJ whole genome shotgun (WGS) entry which is preliminary data.</text>
</comment>
<evidence type="ECO:0000256" key="1">
    <source>
        <dbReference type="ARBA" id="ARBA00010139"/>
    </source>
</evidence>
<dbReference type="Pfam" id="PF13450">
    <property type="entry name" value="NAD_binding_8"/>
    <property type="match status" value="1"/>
</dbReference>
<dbReference type="InterPro" id="IPR051209">
    <property type="entry name" value="FAD-bind_Monooxygenase_sf"/>
</dbReference>
<dbReference type="InterPro" id="IPR036188">
    <property type="entry name" value="FAD/NAD-bd_sf"/>
</dbReference>
<dbReference type="AlphaFoldDB" id="A0A286U7J2"/>
<name>A0A286U7J2_9AGAM</name>
<dbReference type="InParanoid" id="A0A286U7J2"/>